<dbReference type="AlphaFoldDB" id="A0AAX2L6V0"/>
<dbReference type="EMBL" id="UHFS01000002">
    <property type="protein sequence ID" value="SUN74661.1"/>
    <property type="molecule type" value="Genomic_DNA"/>
</dbReference>
<protein>
    <submittedName>
        <fullName evidence="1">DNA-entry nuclease</fullName>
        <ecNumber evidence="1">3.1.30.-</ecNumber>
    </submittedName>
</protein>
<dbReference type="EC" id="3.1.30.-" evidence="1"/>
<dbReference type="GO" id="GO:0016787">
    <property type="term" value="F:hydrolase activity"/>
    <property type="evidence" value="ECO:0007669"/>
    <property type="project" value="UniProtKB-KW"/>
</dbReference>
<proteinExistence type="predicted"/>
<accession>A0AAX2L6V0</accession>
<reference evidence="1 2" key="1">
    <citation type="submission" date="2018-06" db="EMBL/GenBank/DDBJ databases">
        <authorList>
            <consortium name="Pathogen Informatics"/>
            <person name="Doyle S."/>
        </authorList>
    </citation>
    <scope>NUCLEOTIDE SEQUENCE [LARGE SCALE GENOMIC DNA]</scope>
    <source>
        <strain evidence="1 2">NCTC12261</strain>
    </source>
</reference>
<dbReference type="RefSeq" id="WP_000748126.1">
    <property type="nucleotide sequence ID" value="NZ_CP046335.1"/>
</dbReference>
<evidence type="ECO:0000313" key="1">
    <source>
        <dbReference type="EMBL" id="SUN74661.1"/>
    </source>
</evidence>
<name>A0AAX2L6V0_STRMT</name>
<evidence type="ECO:0000313" key="2">
    <source>
        <dbReference type="Proteomes" id="UP000255482"/>
    </source>
</evidence>
<comment type="caution">
    <text evidence="1">The sequence shown here is derived from an EMBL/GenBank/DDBJ whole genome shotgun (WGS) entry which is preliminary data.</text>
</comment>
<gene>
    <name evidence="1" type="primary">endA_1</name>
    <name evidence="1" type="ORF">NCTC12261_00630</name>
</gene>
<organism evidence="1 2">
    <name type="scientific">Streptococcus mitis</name>
    <dbReference type="NCBI Taxonomy" id="28037"/>
    <lineage>
        <taxon>Bacteria</taxon>
        <taxon>Bacillati</taxon>
        <taxon>Bacillota</taxon>
        <taxon>Bacilli</taxon>
        <taxon>Lactobacillales</taxon>
        <taxon>Streptococcaceae</taxon>
        <taxon>Streptococcus</taxon>
        <taxon>Streptococcus mitis group</taxon>
    </lineage>
</organism>
<dbReference type="Proteomes" id="UP000255482">
    <property type="component" value="Unassembled WGS sequence"/>
</dbReference>
<keyword evidence="1" id="KW-0378">Hydrolase</keyword>
<dbReference type="Gene3D" id="3.40.570.10">
    <property type="entry name" value="Extracellular Endonuclease, subunit A"/>
    <property type="match status" value="1"/>
</dbReference>
<dbReference type="InterPro" id="IPR044929">
    <property type="entry name" value="DNA/RNA_non-sp_Endonuclease_sf"/>
</dbReference>
<sequence length="233" mass="27238">MKKSFSNSEKEILDLIYIPIEQVTNLVGSSVQYCNNILVRKNESNYFVVNDNISEIEFPDECETGYIECHSRDEYERPIGAKFFIKQGDGEYKRGNTVNPSFWDILNKNDDYESFFHRGHIIASVFGGDKKIPNTRNRGKLSQFIQTKWSNENDYGLNPYCQWRFEEKIKERVVTDSVCIDSRLIYRNKADKIPIGIHMQAVTKSESLFNVFIPNIDPNIKINYKKCTFKLNK</sequence>